<feature type="signal peptide" evidence="2">
    <location>
        <begin position="1"/>
        <end position="15"/>
    </location>
</feature>
<dbReference type="Pfam" id="PF01471">
    <property type="entry name" value="PG_binding_1"/>
    <property type="match status" value="1"/>
</dbReference>
<dbReference type="PANTHER" id="PTHR10201">
    <property type="entry name" value="MATRIX METALLOPROTEINASE"/>
    <property type="match status" value="1"/>
</dbReference>
<evidence type="ECO:0000259" key="3">
    <source>
        <dbReference type="Pfam" id="PF01471"/>
    </source>
</evidence>
<dbReference type="InterPro" id="IPR002477">
    <property type="entry name" value="Peptidoglycan-bd-like"/>
</dbReference>
<dbReference type="GO" id="GO:0004222">
    <property type="term" value="F:metalloendopeptidase activity"/>
    <property type="evidence" value="ECO:0007669"/>
    <property type="project" value="TreeGrafter"/>
</dbReference>
<evidence type="ECO:0000313" key="5">
    <source>
        <dbReference type="Proteomes" id="UP000825729"/>
    </source>
</evidence>
<proteinExistence type="predicted"/>
<feature type="chain" id="PRO_5043832224" description="Peptidoglycan binding-like domain-containing protein" evidence="2">
    <location>
        <begin position="16"/>
        <end position="267"/>
    </location>
</feature>
<keyword evidence="5" id="KW-1185">Reference proteome</keyword>
<dbReference type="GO" id="GO:0030574">
    <property type="term" value="P:collagen catabolic process"/>
    <property type="evidence" value="ECO:0007669"/>
    <property type="project" value="TreeGrafter"/>
</dbReference>
<keyword evidence="2" id="KW-0732">Signal</keyword>
<gene>
    <name evidence="4" type="ORF">H6P81_017749</name>
</gene>
<dbReference type="PANTHER" id="PTHR10201:SF213">
    <property type="entry name" value="METALLOENDOPROTEINASE 2-MMP-LIKE"/>
    <property type="match status" value="1"/>
</dbReference>
<comment type="caution">
    <text evidence="4">The sequence shown here is derived from an EMBL/GenBank/DDBJ whole genome shotgun (WGS) entry which is preliminary data.</text>
</comment>
<dbReference type="SUPFAM" id="SSF47090">
    <property type="entry name" value="PGBD-like"/>
    <property type="match status" value="1"/>
</dbReference>
<dbReference type="Proteomes" id="UP000825729">
    <property type="component" value="Unassembled WGS sequence"/>
</dbReference>
<dbReference type="AlphaFoldDB" id="A0AAV7E112"/>
<sequence length="267" mass="29502">MGSVFLLLSLIGVLACSSFCMSILAHEYRQLFDDQEMQHLEGSRIGETVTGLHKLKHYLARFGYLDRGAHVAAAGIGEEEDRFDDGLESALKLFQRTHKLNVSGVVDSATLDLVKTPRCGVPDFVNGSVPHNISTRWVHYKGKIKWPRGKRTLTWSWLHPTLPYPFARLSIEYALAKWAEVTGFTFKEIPFEKHRDVGPRDASDTELRAFRRRGGVDGGAVGGDDGPAVRGAARARPHARAESLGGPGSGHVRVYSIWVRKATIDPG</sequence>
<dbReference type="EMBL" id="JAINDJ010000007">
    <property type="protein sequence ID" value="KAG9441895.1"/>
    <property type="molecule type" value="Genomic_DNA"/>
</dbReference>
<dbReference type="GO" id="GO:0030198">
    <property type="term" value="P:extracellular matrix organization"/>
    <property type="evidence" value="ECO:0007669"/>
    <property type="project" value="TreeGrafter"/>
</dbReference>
<evidence type="ECO:0000313" key="4">
    <source>
        <dbReference type="EMBL" id="KAG9441895.1"/>
    </source>
</evidence>
<reference evidence="4 5" key="1">
    <citation type="submission" date="2021-07" db="EMBL/GenBank/DDBJ databases">
        <title>The Aristolochia fimbriata genome: insights into angiosperm evolution, floral development and chemical biosynthesis.</title>
        <authorList>
            <person name="Jiao Y."/>
        </authorList>
    </citation>
    <scope>NUCLEOTIDE SEQUENCE [LARGE SCALE GENOMIC DNA]</scope>
    <source>
        <strain evidence="4">IBCAS-2021</strain>
        <tissue evidence="4">Leaf</tissue>
    </source>
</reference>
<accession>A0AAV7E112</accession>
<dbReference type="InterPro" id="IPR024079">
    <property type="entry name" value="MetalloPept_cat_dom_sf"/>
</dbReference>
<feature type="region of interest" description="Disordered" evidence="1">
    <location>
        <begin position="214"/>
        <end position="247"/>
    </location>
</feature>
<organism evidence="4 5">
    <name type="scientific">Aristolochia fimbriata</name>
    <name type="common">White veined hardy Dutchman's pipe vine</name>
    <dbReference type="NCBI Taxonomy" id="158543"/>
    <lineage>
        <taxon>Eukaryota</taxon>
        <taxon>Viridiplantae</taxon>
        <taxon>Streptophyta</taxon>
        <taxon>Embryophyta</taxon>
        <taxon>Tracheophyta</taxon>
        <taxon>Spermatophyta</taxon>
        <taxon>Magnoliopsida</taxon>
        <taxon>Magnoliidae</taxon>
        <taxon>Piperales</taxon>
        <taxon>Aristolochiaceae</taxon>
        <taxon>Aristolochia</taxon>
    </lineage>
</organism>
<name>A0AAV7E112_ARIFI</name>
<dbReference type="InterPro" id="IPR036365">
    <property type="entry name" value="PGBD-like_sf"/>
</dbReference>
<protein>
    <recommendedName>
        <fullName evidence="3">Peptidoglycan binding-like domain-containing protein</fullName>
    </recommendedName>
</protein>
<dbReference type="SUPFAM" id="SSF55486">
    <property type="entry name" value="Metalloproteases ('zincins'), catalytic domain"/>
    <property type="match status" value="1"/>
</dbReference>
<evidence type="ECO:0000256" key="2">
    <source>
        <dbReference type="SAM" id="SignalP"/>
    </source>
</evidence>
<dbReference type="Gene3D" id="3.40.390.10">
    <property type="entry name" value="Collagenase (Catalytic Domain)"/>
    <property type="match status" value="1"/>
</dbReference>
<feature type="domain" description="Peptidoglycan binding-like" evidence="3">
    <location>
        <begin position="53"/>
        <end position="112"/>
    </location>
</feature>
<feature type="compositionally biased region" description="Gly residues" evidence="1">
    <location>
        <begin position="216"/>
        <end position="225"/>
    </location>
</feature>
<evidence type="ECO:0000256" key="1">
    <source>
        <dbReference type="SAM" id="MobiDB-lite"/>
    </source>
</evidence>